<evidence type="ECO:0000259" key="2">
    <source>
        <dbReference type="PROSITE" id="PS51724"/>
    </source>
</evidence>
<dbReference type="GO" id="GO:0042834">
    <property type="term" value="F:peptidoglycan binding"/>
    <property type="evidence" value="ECO:0007669"/>
    <property type="project" value="InterPro"/>
</dbReference>
<feature type="domain" description="SPOR" evidence="2">
    <location>
        <begin position="327"/>
        <end position="411"/>
    </location>
</feature>
<sequence>MKRTAFAKAAVSSLILATTMVGCAGSAFRPSAAAPQHRQDRDSLAAATEKALASRDGAKAVKAAEAAVSADPRNAAYRQLLGRAYVASGRFASAETALTDAMTLGNHDARTIVSLALVKAALGKNEAARELLSANADVVPAGDYGLAMAMAGDAEEGVRILSEAIHDPSATAQTRQNLAYAYALAGRWKDARMMAGFDLEPLAANQRISQWAQSAAPVYTAQRIALFMGVSIDGADAGQPVALALAPRQDAVDVAASDAAAPSPEIAVASADTTDAPAVDETLPDVAAATPVPAPAFAAPKPVVRSAALAPAPKPRAAAATRPIRQAGPVSNWVVQLGAYDNAAIAKEKWFALARRNTAIAARPALTSQIKVNGATFSRLAVSGFGDRAEAVALCRSIRAQRGQCFVRENAPDATAQRWALTAKRQQLASR</sequence>
<dbReference type="InterPro" id="IPR011990">
    <property type="entry name" value="TPR-like_helical_dom_sf"/>
</dbReference>
<dbReference type="RefSeq" id="WP_021237242.1">
    <property type="nucleotide sequence ID" value="NZ_ATHO01000040.1"/>
</dbReference>
<dbReference type="Pfam" id="PF05036">
    <property type="entry name" value="SPOR"/>
    <property type="match status" value="1"/>
</dbReference>
<keyword evidence="1" id="KW-0732">Signal</keyword>
<dbReference type="Pfam" id="PF14559">
    <property type="entry name" value="TPR_19"/>
    <property type="match status" value="1"/>
</dbReference>
<feature type="chain" id="PRO_5004563754" description="SPOR domain-containing protein" evidence="1">
    <location>
        <begin position="25"/>
        <end position="431"/>
    </location>
</feature>
<dbReference type="AlphaFoldDB" id="T0HAS1"/>
<comment type="caution">
    <text evidence="3">The sequence shown here is derived from an EMBL/GenBank/DDBJ whole genome shotgun (WGS) entry which is preliminary data.</text>
</comment>
<proteinExistence type="predicted"/>
<dbReference type="InterPro" id="IPR007730">
    <property type="entry name" value="SPOR-like_dom"/>
</dbReference>
<name>T0HAS1_9SPHN</name>
<evidence type="ECO:0000256" key="1">
    <source>
        <dbReference type="SAM" id="SignalP"/>
    </source>
</evidence>
<dbReference type="InterPro" id="IPR036680">
    <property type="entry name" value="SPOR-like_sf"/>
</dbReference>
<dbReference type="PROSITE" id="PS51257">
    <property type="entry name" value="PROKAR_LIPOPROTEIN"/>
    <property type="match status" value="1"/>
</dbReference>
<dbReference type="Proteomes" id="UP000015525">
    <property type="component" value="Unassembled WGS sequence"/>
</dbReference>
<feature type="signal peptide" evidence="1">
    <location>
        <begin position="1"/>
        <end position="24"/>
    </location>
</feature>
<gene>
    <name evidence="3" type="ORF">L288_04705</name>
</gene>
<dbReference type="PROSITE" id="PS51724">
    <property type="entry name" value="SPOR"/>
    <property type="match status" value="1"/>
</dbReference>
<keyword evidence="4" id="KW-1185">Reference proteome</keyword>
<dbReference type="EMBL" id="ATHO01000040">
    <property type="protein sequence ID" value="EQB10117.1"/>
    <property type="molecule type" value="Genomic_DNA"/>
</dbReference>
<evidence type="ECO:0000313" key="4">
    <source>
        <dbReference type="Proteomes" id="UP000015525"/>
    </source>
</evidence>
<evidence type="ECO:0000313" key="3">
    <source>
        <dbReference type="EMBL" id="EQB10117.1"/>
    </source>
</evidence>
<protein>
    <recommendedName>
        <fullName evidence="2">SPOR domain-containing protein</fullName>
    </recommendedName>
</protein>
<reference evidence="3 4" key="1">
    <citation type="journal article" date="2013" name="Genome Announc.">
        <title>Draft Genome Sequence of Sphingobium quisquiliarum Strain P25T, a Novel Hexachlorocyclohexane (HCH)-Degrading Bacterium Isolated from an HCH Dumpsite.</title>
        <authorList>
            <person name="Kumar Singh A."/>
            <person name="Sangwan N."/>
            <person name="Sharma A."/>
            <person name="Gupta V."/>
            <person name="Khurana J.P."/>
            <person name="Lal R."/>
        </authorList>
    </citation>
    <scope>NUCLEOTIDE SEQUENCE [LARGE SCALE GENOMIC DNA]</scope>
    <source>
        <strain evidence="3 4">P25</strain>
    </source>
</reference>
<accession>T0HAS1</accession>
<organism evidence="3 4">
    <name type="scientific">Sphingobium quisquiliarum P25</name>
    <dbReference type="NCBI Taxonomy" id="1329909"/>
    <lineage>
        <taxon>Bacteria</taxon>
        <taxon>Pseudomonadati</taxon>
        <taxon>Pseudomonadota</taxon>
        <taxon>Alphaproteobacteria</taxon>
        <taxon>Sphingomonadales</taxon>
        <taxon>Sphingomonadaceae</taxon>
        <taxon>Sphingobium</taxon>
    </lineage>
</organism>
<dbReference type="PATRIC" id="fig|1329909.3.peg.899"/>
<dbReference type="Gene3D" id="1.25.40.10">
    <property type="entry name" value="Tetratricopeptide repeat domain"/>
    <property type="match status" value="1"/>
</dbReference>
<dbReference type="Gene3D" id="3.30.70.1070">
    <property type="entry name" value="Sporulation related repeat"/>
    <property type="match status" value="1"/>
</dbReference>
<dbReference type="SUPFAM" id="SSF48452">
    <property type="entry name" value="TPR-like"/>
    <property type="match status" value="1"/>
</dbReference>